<dbReference type="Proteomes" id="UP000279194">
    <property type="component" value="Unassembled WGS sequence"/>
</dbReference>
<comment type="caution">
    <text evidence="1">The sequence shown here is derived from an EMBL/GenBank/DDBJ whole genome shotgun (WGS) entry which is preliminary data.</text>
</comment>
<reference evidence="1 2" key="1">
    <citation type="submission" date="2018-10" db="EMBL/GenBank/DDBJ databases">
        <title>Streptococcus hillyeri sp. nov., isolated from equine tracheal sample.</title>
        <authorList>
            <person name="Macfadyen A.C."/>
            <person name="Waller A."/>
            <person name="Paterson G.K."/>
        </authorList>
    </citation>
    <scope>NUCLEOTIDE SEQUENCE [LARGE SCALE GENOMIC DNA]</scope>
    <source>
        <strain evidence="1 2">28462</strain>
    </source>
</reference>
<dbReference type="AlphaFoldDB" id="A0A3L9DQ87"/>
<evidence type="ECO:0000313" key="2">
    <source>
        <dbReference type="Proteomes" id="UP000279194"/>
    </source>
</evidence>
<accession>A0A3L9DQ87</accession>
<evidence type="ECO:0000313" key="1">
    <source>
        <dbReference type="EMBL" id="RLY02207.1"/>
    </source>
</evidence>
<organism evidence="1 2">
    <name type="scientific">Streptococcus hillyeri</name>
    <dbReference type="NCBI Taxonomy" id="2282420"/>
    <lineage>
        <taxon>Bacteria</taxon>
        <taxon>Bacillati</taxon>
        <taxon>Bacillota</taxon>
        <taxon>Bacilli</taxon>
        <taxon>Lactobacillales</taxon>
        <taxon>Streptococcaceae</taxon>
        <taxon>Streptococcus</taxon>
    </lineage>
</organism>
<keyword evidence="2" id="KW-1185">Reference proteome</keyword>
<name>A0A3L9DQ87_9STRE</name>
<gene>
    <name evidence="1" type="ORF">EAF07_08130</name>
</gene>
<dbReference type="EMBL" id="RCVM01000017">
    <property type="protein sequence ID" value="RLY02207.1"/>
    <property type="molecule type" value="Genomic_DNA"/>
</dbReference>
<proteinExistence type="predicted"/>
<sequence length="69" mass="7997">MVKITLWTDTHRVEIVVNTDSEALELQRKIRSQMSNGHTVLFGDNLVNPKYIRLVGFERVQEVNNDSKI</sequence>
<protein>
    <submittedName>
        <fullName evidence="1">Uncharacterized protein</fullName>
    </submittedName>
</protein>